<dbReference type="Pfam" id="PF04043">
    <property type="entry name" value="PMEI"/>
    <property type="match status" value="1"/>
</dbReference>
<keyword evidence="1" id="KW-0732">Signal</keyword>
<evidence type="ECO:0000313" key="3">
    <source>
        <dbReference type="EMBL" id="KAK7277408.1"/>
    </source>
</evidence>
<feature type="domain" description="Pectinesterase inhibitor" evidence="2">
    <location>
        <begin position="49"/>
        <end position="195"/>
    </location>
</feature>
<evidence type="ECO:0000313" key="4">
    <source>
        <dbReference type="Proteomes" id="UP001372338"/>
    </source>
</evidence>
<dbReference type="AlphaFoldDB" id="A0AAN9FQZ6"/>
<dbReference type="InterPro" id="IPR006501">
    <property type="entry name" value="Pectinesterase_inhib_dom"/>
</dbReference>
<dbReference type="InterPro" id="IPR035513">
    <property type="entry name" value="Invertase/methylesterase_inhib"/>
</dbReference>
<sequence length="202" mass="21986">MARLACCLVLISLCLCVVLEPALAAKKGGHHKVKSAKHIAHFPSPVPTVEHALIQQLCQDTRRPKLCRKIVRGKDVNVSPVVEAKVGIDIATSMASRVGAYISNQLKTNRVKALLTRGSVEVCKLNYDNAIADLNLSYNNFDNNPKVAVESLNRAVIKVGLCRKSLNLGGKHAEIPPVHEANKVIQTLIHAAQSVLTKEQEH</sequence>
<name>A0AAN9FQZ6_CROPI</name>
<dbReference type="Gene3D" id="1.20.140.40">
    <property type="entry name" value="Invertase/pectin methylesterase inhibitor family protein"/>
    <property type="match status" value="1"/>
</dbReference>
<comment type="caution">
    <text evidence="3">The sequence shown here is derived from an EMBL/GenBank/DDBJ whole genome shotgun (WGS) entry which is preliminary data.</text>
</comment>
<reference evidence="3 4" key="1">
    <citation type="submission" date="2024-01" db="EMBL/GenBank/DDBJ databases">
        <title>The genomes of 5 underutilized Papilionoideae crops provide insights into root nodulation and disease resistanc.</title>
        <authorList>
            <person name="Yuan L."/>
        </authorList>
    </citation>
    <scope>NUCLEOTIDE SEQUENCE [LARGE SCALE GENOMIC DNA]</scope>
    <source>
        <strain evidence="3">ZHUSHIDOU_FW_LH</strain>
        <tissue evidence="3">Leaf</tissue>
    </source>
</reference>
<dbReference type="GO" id="GO:0004857">
    <property type="term" value="F:enzyme inhibitor activity"/>
    <property type="evidence" value="ECO:0007669"/>
    <property type="project" value="InterPro"/>
</dbReference>
<dbReference type="SMART" id="SM00856">
    <property type="entry name" value="PMEI"/>
    <property type="match status" value="1"/>
</dbReference>
<evidence type="ECO:0000256" key="1">
    <source>
        <dbReference type="SAM" id="SignalP"/>
    </source>
</evidence>
<protein>
    <recommendedName>
        <fullName evidence="2">Pectinesterase inhibitor domain-containing protein</fullName>
    </recommendedName>
</protein>
<proteinExistence type="predicted"/>
<dbReference type="Proteomes" id="UP001372338">
    <property type="component" value="Unassembled WGS sequence"/>
</dbReference>
<feature type="signal peptide" evidence="1">
    <location>
        <begin position="1"/>
        <end position="24"/>
    </location>
</feature>
<accession>A0AAN9FQZ6</accession>
<organism evidence="3 4">
    <name type="scientific">Crotalaria pallida</name>
    <name type="common">Smooth rattlebox</name>
    <name type="synonym">Crotalaria striata</name>
    <dbReference type="NCBI Taxonomy" id="3830"/>
    <lineage>
        <taxon>Eukaryota</taxon>
        <taxon>Viridiplantae</taxon>
        <taxon>Streptophyta</taxon>
        <taxon>Embryophyta</taxon>
        <taxon>Tracheophyta</taxon>
        <taxon>Spermatophyta</taxon>
        <taxon>Magnoliopsida</taxon>
        <taxon>eudicotyledons</taxon>
        <taxon>Gunneridae</taxon>
        <taxon>Pentapetalae</taxon>
        <taxon>rosids</taxon>
        <taxon>fabids</taxon>
        <taxon>Fabales</taxon>
        <taxon>Fabaceae</taxon>
        <taxon>Papilionoideae</taxon>
        <taxon>50 kb inversion clade</taxon>
        <taxon>genistoids sensu lato</taxon>
        <taxon>core genistoids</taxon>
        <taxon>Crotalarieae</taxon>
        <taxon>Crotalaria</taxon>
    </lineage>
</organism>
<evidence type="ECO:0000259" key="2">
    <source>
        <dbReference type="SMART" id="SM00856"/>
    </source>
</evidence>
<gene>
    <name evidence="3" type="ORF">RIF29_18560</name>
</gene>
<keyword evidence="4" id="KW-1185">Reference proteome</keyword>
<feature type="chain" id="PRO_5042846574" description="Pectinesterase inhibitor domain-containing protein" evidence="1">
    <location>
        <begin position="25"/>
        <end position="202"/>
    </location>
</feature>
<dbReference type="EMBL" id="JAYWIO010000003">
    <property type="protein sequence ID" value="KAK7277408.1"/>
    <property type="molecule type" value="Genomic_DNA"/>
</dbReference>
<dbReference type="SUPFAM" id="SSF101148">
    <property type="entry name" value="Plant invertase/pectin methylesterase inhibitor"/>
    <property type="match status" value="1"/>
</dbReference>